<evidence type="ECO:0000256" key="2">
    <source>
        <dbReference type="SAM" id="MobiDB-lite"/>
    </source>
</evidence>
<name>A0A0E4BN23_9BRAD</name>
<evidence type="ECO:0000313" key="3">
    <source>
        <dbReference type="EMBL" id="BAR55848.1"/>
    </source>
</evidence>
<proteinExistence type="predicted"/>
<dbReference type="Proteomes" id="UP000063308">
    <property type="component" value="Chromosome"/>
</dbReference>
<dbReference type="Pfam" id="PF06698">
    <property type="entry name" value="DUF1192"/>
    <property type="match status" value="1"/>
</dbReference>
<feature type="region of interest" description="Disordered" evidence="2">
    <location>
        <begin position="1"/>
        <end position="20"/>
    </location>
</feature>
<protein>
    <recommendedName>
        <fullName evidence="5">DUF1192 domain-containing protein</fullName>
    </recommendedName>
</protein>
<accession>A0A0E4BN23</accession>
<sequence>MPGANAGGTIMATEDDDRPRKKITHEIGQDLSLLSVEELTERVALLKTEIARLEEAATKKRASRDAANSIFKS</sequence>
<evidence type="ECO:0000256" key="1">
    <source>
        <dbReference type="SAM" id="Coils"/>
    </source>
</evidence>
<organism evidence="3 4">
    <name type="scientific">Bradyrhizobium diazoefficiens</name>
    <dbReference type="NCBI Taxonomy" id="1355477"/>
    <lineage>
        <taxon>Bacteria</taxon>
        <taxon>Pseudomonadati</taxon>
        <taxon>Pseudomonadota</taxon>
        <taxon>Alphaproteobacteria</taxon>
        <taxon>Hyphomicrobiales</taxon>
        <taxon>Nitrobacteraceae</taxon>
        <taxon>Bradyrhizobium</taxon>
    </lineage>
</organism>
<feature type="coiled-coil region" evidence="1">
    <location>
        <begin position="36"/>
        <end position="63"/>
    </location>
</feature>
<keyword evidence="1" id="KW-0175">Coiled coil</keyword>
<dbReference type="EMBL" id="AP014685">
    <property type="protein sequence ID" value="BAR55848.1"/>
    <property type="molecule type" value="Genomic_DNA"/>
</dbReference>
<dbReference type="AlphaFoldDB" id="A0A0E4BN23"/>
<reference evidence="3 4" key="1">
    <citation type="submission" date="2014-11" db="EMBL/GenBank/DDBJ databases">
        <title>Symbiosis island explosion on the genome of extra-slow-growing strains of soybean bradyrhizobia with massive insertion sequences.</title>
        <authorList>
            <person name="Iida T."/>
            <person name="Minamisawa K."/>
        </authorList>
    </citation>
    <scope>NUCLEOTIDE SEQUENCE [LARGE SCALE GENOMIC DNA]</scope>
    <source>
        <strain evidence="3 4">NK6</strain>
    </source>
</reference>
<gene>
    <name evidence="3" type="ORF">NK6_2667</name>
</gene>
<evidence type="ECO:0008006" key="5">
    <source>
        <dbReference type="Google" id="ProtNLM"/>
    </source>
</evidence>
<dbReference type="InterPro" id="IPR009579">
    <property type="entry name" value="DUF1192"/>
</dbReference>
<evidence type="ECO:0000313" key="4">
    <source>
        <dbReference type="Proteomes" id="UP000063308"/>
    </source>
</evidence>